<gene>
    <name evidence="2" type="ORF">ACFOKF_13860</name>
</gene>
<sequence>MLIASLFFLWIVVILLGVAVIALARQVRLLQDRSTPAASHVIPAGPSGVAPIVSAPTLAGDMLTIGGQSADGRALLLLFIRPGCGASRSAIRDALALTDRKRLRLLFMGEGRADDYGDLLRQHRIRDTDIILNADVLRDYRAADRPSAALIDGRGRLLARGVVEAREQLDALLLHVQPRVMEAEGADAVALLH</sequence>
<comment type="caution">
    <text evidence="2">The sequence shown here is derived from an EMBL/GenBank/DDBJ whole genome shotgun (WGS) entry which is preliminary data.</text>
</comment>
<dbReference type="Proteomes" id="UP001595681">
    <property type="component" value="Unassembled WGS sequence"/>
</dbReference>
<evidence type="ECO:0000256" key="1">
    <source>
        <dbReference type="SAM" id="Phobius"/>
    </source>
</evidence>
<evidence type="ECO:0000313" key="3">
    <source>
        <dbReference type="Proteomes" id="UP001595681"/>
    </source>
</evidence>
<keyword evidence="3" id="KW-1185">Reference proteome</keyword>
<evidence type="ECO:0000313" key="2">
    <source>
        <dbReference type="EMBL" id="MFC3442257.1"/>
    </source>
</evidence>
<dbReference type="RefSeq" id="WP_380796319.1">
    <property type="nucleotide sequence ID" value="NZ_JBHRVU010000004.1"/>
</dbReference>
<keyword evidence="1" id="KW-1133">Transmembrane helix</keyword>
<accession>A0ABV7NIF2</accession>
<protein>
    <submittedName>
        <fullName evidence="2">Methylamine utilization protein MauD</fullName>
    </submittedName>
</protein>
<reference evidence="3" key="1">
    <citation type="journal article" date="2019" name="Int. J. Syst. Evol. Microbiol.">
        <title>The Global Catalogue of Microorganisms (GCM) 10K type strain sequencing project: providing services to taxonomists for standard genome sequencing and annotation.</title>
        <authorList>
            <consortium name="The Broad Institute Genomics Platform"/>
            <consortium name="The Broad Institute Genome Sequencing Center for Infectious Disease"/>
            <person name="Wu L."/>
            <person name="Ma J."/>
        </authorList>
    </citation>
    <scope>NUCLEOTIDE SEQUENCE [LARGE SCALE GENOMIC DNA]</scope>
    <source>
        <strain evidence="3">CCM 7491</strain>
    </source>
</reference>
<keyword evidence="1" id="KW-0472">Membrane</keyword>
<feature type="transmembrane region" description="Helical" evidence="1">
    <location>
        <begin position="6"/>
        <end position="24"/>
    </location>
</feature>
<dbReference type="EMBL" id="JBHRVU010000004">
    <property type="protein sequence ID" value="MFC3442257.1"/>
    <property type="molecule type" value="Genomic_DNA"/>
</dbReference>
<organism evidence="2 3">
    <name type="scientific">Sphingobium rhizovicinum</name>
    <dbReference type="NCBI Taxonomy" id="432308"/>
    <lineage>
        <taxon>Bacteria</taxon>
        <taxon>Pseudomonadati</taxon>
        <taxon>Pseudomonadota</taxon>
        <taxon>Alphaproteobacteria</taxon>
        <taxon>Sphingomonadales</taxon>
        <taxon>Sphingomonadaceae</taxon>
        <taxon>Sphingobium</taxon>
    </lineage>
</organism>
<name>A0ABV7NIF2_9SPHN</name>
<keyword evidence="1" id="KW-0812">Transmembrane</keyword>
<proteinExistence type="predicted"/>